<evidence type="ECO:0000313" key="3">
    <source>
        <dbReference type="EMBL" id="MBC3918381.1"/>
    </source>
</evidence>
<feature type="region of interest" description="Disordered" evidence="1">
    <location>
        <begin position="254"/>
        <end position="279"/>
    </location>
</feature>
<gene>
    <name evidence="3" type="ORF">H8L32_12890</name>
</gene>
<reference evidence="3 4" key="1">
    <citation type="submission" date="2020-08" db="EMBL/GenBank/DDBJ databases">
        <title>Novel species isolated from subtropical streams in China.</title>
        <authorList>
            <person name="Lu H."/>
        </authorList>
    </citation>
    <scope>NUCLEOTIDE SEQUENCE [LARGE SCALE GENOMIC DNA]</scope>
    <source>
        <strain evidence="3 4">CY18W</strain>
    </source>
</reference>
<dbReference type="EMBL" id="JACOGF010000006">
    <property type="protein sequence ID" value="MBC3918381.1"/>
    <property type="molecule type" value="Genomic_DNA"/>
</dbReference>
<dbReference type="Proteomes" id="UP000650424">
    <property type="component" value="Unassembled WGS sequence"/>
</dbReference>
<protein>
    <submittedName>
        <fullName evidence="3">Penicillin-binding protein activator LpoB</fullName>
    </submittedName>
</protein>
<keyword evidence="4" id="KW-1185">Reference proteome</keyword>
<evidence type="ECO:0000256" key="2">
    <source>
        <dbReference type="SAM" id="SignalP"/>
    </source>
</evidence>
<keyword evidence="2" id="KW-0732">Signal</keyword>
<evidence type="ECO:0000256" key="1">
    <source>
        <dbReference type="SAM" id="MobiDB-lite"/>
    </source>
</evidence>
<comment type="caution">
    <text evidence="3">The sequence shown here is derived from an EMBL/GenBank/DDBJ whole genome shotgun (WGS) entry which is preliminary data.</text>
</comment>
<name>A0ABR6ZR76_9BURK</name>
<feature type="compositionally biased region" description="Polar residues" evidence="1">
    <location>
        <begin position="259"/>
        <end position="279"/>
    </location>
</feature>
<proteinExistence type="predicted"/>
<feature type="chain" id="PRO_5045440278" evidence="2">
    <location>
        <begin position="23"/>
        <end position="279"/>
    </location>
</feature>
<dbReference type="RefSeq" id="WP_186947656.1">
    <property type="nucleotide sequence ID" value="NZ_JACOGF010000006.1"/>
</dbReference>
<sequence length="279" mass="30489">MLNLKKLMAGLFCSVAALSASAAEQRITIPKIAVTDLTYEEKVSEYFRVVSASSKSSVKGSYSERETDHSYSQRGNVNAKSESNYYEAEGFYTYIDRGELKTYTADLKGALIKGGGVSLVQARPYVGKPMEKIYDIIGRIKQGMYPGADYVLFGTVSNIQFRQESNQLQYGNSMTASLSLDLVADFSLINTKTYEVKAAFSASGSGVDTKIISRAGDRVVFSRGKVMQETSRSLADAAYDELLVQFGAPRGANRGQYGRGQNAQPVVPVQNTEPVTVYK</sequence>
<accession>A0ABR6ZR76</accession>
<organism evidence="3 4">
    <name type="scientific">Undibacterium hunanense</name>
    <dbReference type="NCBI Taxonomy" id="2762292"/>
    <lineage>
        <taxon>Bacteria</taxon>
        <taxon>Pseudomonadati</taxon>
        <taxon>Pseudomonadota</taxon>
        <taxon>Betaproteobacteria</taxon>
        <taxon>Burkholderiales</taxon>
        <taxon>Oxalobacteraceae</taxon>
        <taxon>Undibacterium</taxon>
    </lineage>
</organism>
<feature type="signal peptide" evidence="2">
    <location>
        <begin position="1"/>
        <end position="22"/>
    </location>
</feature>
<evidence type="ECO:0000313" key="4">
    <source>
        <dbReference type="Proteomes" id="UP000650424"/>
    </source>
</evidence>